<keyword evidence="2" id="KW-1185">Reference proteome</keyword>
<dbReference type="NCBIfam" id="TIGR03359">
    <property type="entry name" value="VI_chp_6"/>
    <property type="match status" value="1"/>
</dbReference>
<dbReference type="RefSeq" id="WP_174134994.1">
    <property type="nucleotide sequence ID" value="NZ_JABUFE010000001.1"/>
</dbReference>
<dbReference type="PANTHER" id="PTHR35370">
    <property type="entry name" value="CYTOPLASMIC PROTEIN-RELATED-RELATED"/>
    <property type="match status" value="1"/>
</dbReference>
<accession>A0ABX2ILI0</accession>
<dbReference type="PANTHER" id="PTHR35370:SF1">
    <property type="entry name" value="TYPE VI SECRETION SYSTEM COMPONENT TSSF1"/>
    <property type="match status" value="1"/>
</dbReference>
<reference evidence="1 2" key="1">
    <citation type="submission" date="2020-06" db="EMBL/GenBank/DDBJ databases">
        <title>Sulfitobacter algicola sp. nov., isolated from green algae.</title>
        <authorList>
            <person name="Wang C."/>
        </authorList>
    </citation>
    <scope>NUCLEOTIDE SEQUENCE [LARGE SCALE GENOMIC DNA]</scope>
    <source>
        <strain evidence="1 2">1151</strain>
    </source>
</reference>
<organism evidence="1 2">
    <name type="scientific">Parasulfitobacter algicola</name>
    <dbReference type="NCBI Taxonomy" id="2614809"/>
    <lineage>
        <taxon>Bacteria</taxon>
        <taxon>Pseudomonadati</taxon>
        <taxon>Pseudomonadota</taxon>
        <taxon>Alphaproteobacteria</taxon>
        <taxon>Rhodobacterales</taxon>
        <taxon>Roseobacteraceae</taxon>
        <taxon>Parasulfitobacter</taxon>
    </lineage>
</organism>
<gene>
    <name evidence="1" type="primary">tssF</name>
    <name evidence="1" type="ORF">HRQ87_02860</name>
</gene>
<comment type="caution">
    <text evidence="1">The sequence shown here is derived from an EMBL/GenBank/DDBJ whole genome shotgun (WGS) entry which is preliminary data.</text>
</comment>
<dbReference type="Pfam" id="PF05947">
    <property type="entry name" value="T6SS_TssF"/>
    <property type="match status" value="1"/>
</dbReference>
<proteinExistence type="predicted"/>
<evidence type="ECO:0000313" key="1">
    <source>
        <dbReference type="EMBL" id="NSX53732.1"/>
    </source>
</evidence>
<name>A0ABX2ILI0_9RHOB</name>
<dbReference type="EMBL" id="JABUFE010000001">
    <property type="protein sequence ID" value="NSX53732.1"/>
    <property type="molecule type" value="Genomic_DNA"/>
</dbReference>
<protein>
    <submittedName>
        <fullName evidence="1">Type VI secretion system baseplate subunit TssF</fullName>
    </submittedName>
</protein>
<evidence type="ECO:0000313" key="2">
    <source>
        <dbReference type="Proteomes" id="UP000777935"/>
    </source>
</evidence>
<dbReference type="PIRSF" id="PIRSF028304">
    <property type="entry name" value="UCP028304"/>
    <property type="match status" value="1"/>
</dbReference>
<dbReference type="Proteomes" id="UP000777935">
    <property type="component" value="Unassembled WGS sequence"/>
</dbReference>
<dbReference type="InterPro" id="IPR010272">
    <property type="entry name" value="T6SS_TssF"/>
</dbReference>
<sequence length="592" mass="65710">MVNRFLEFYSDELNALRSRATRFSEAFPKIAGRLRLSKDTSDDPHVERLIQSFAYTSARIRQKIDDSLPELTDALLETLYPHYLSPVPAMTIVQLHPQKTLDTTQVVPRHTQIVSDPIESDVCRFRTTQSVTLAPVSVADVRLMARPIDAPQTREGKSSGCLAITLKRESKTPLFACGLQTLRFYIAAPSRQAIALHALLFNHCTEVGLAAHANDADAVFLPPTALQQVGFDDAEGLLPYPENSFLGYRTLTEFFALPQKFLFFDVDVSRISQSDEVVVYLYLDAAPGRLERDIDNTSLLLHCTPMVNHFKKRAEPITLDGTRTTYSLMADARRSRTQRVHSVTSVTLTDDDGNATDIHPFFHRLSGTNIGKVGWQLRRHTRQRDGGEGETSLAFVDEINRPRPVSKAVASIDVLATNADLPSRLPFGGGQPKLYLADAIDAVTGISCLQPLSSQYTPDDVDDRAWRLLSHLSLNHLSISKGGAPALRNIISLYDITGAKEPTRLISSIHEIETKPGIARLGNAMVPGSDITLIFDDHVIDPSDAYFFGTMIDRFLGCYATINTFTRLSLKMKNRTDLLAEFPPRAGEEAMV</sequence>